<protein>
    <recommendedName>
        <fullName evidence="3">Phage tail protein</fullName>
    </recommendedName>
</protein>
<evidence type="ECO:0000313" key="1">
    <source>
        <dbReference type="EMBL" id="MCG4745445.1"/>
    </source>
</evidence>
<accession>A0AAW5BMH2</accession>
<organism evidence="1 2">
    <name type="scientific">Enterocloster aldenensis</name>
    <dbReference type="NCBI Taxonomy" id="358742"/>
    <lineage>
        <taxon>Bacteria</taxon>
        <taxon>Bacillati</taxon>
        <taxon>Bacillota</taxon>
        <taxon>Clostridia</taxon>
        <taxon>Lachnospirales</taxon>
        <taxon>Lachnospiraceae</taxon>
        <taxon>Enterocloster</taxon>
    </lineage>
</organism>
<sequence length="120" mass="13797">MAFIQYLNFDGEDLPLPDSYEMELKDVEADSGGETEAGTKQRDVVRTGVVTITVSFSVSPAWLKKLTEYKNRDKIQVRYFDTETLDVKQTEMFVEGFKSKLEKDMSYKGLWNVSFTLKAM</sequence>
<reference evidence="1" key="1">
    <citation type="submission" date="2022-01" db="EMBL/GenBank/DDBJ databases">
        <title>Collection of gut derived symbiotic bacterial strains cultured from healthy donors.</title>
        <authorList>
            <person name="Lin H."/>
            <person name="Kohout C."/>
            <person name="Waligurski E."/>
            <person name="Pamer E.G."/>
        </authorList>
    </citation>
    <scope>NUCLEOTIDE SEQUENCE</scope>
    <source>
        <strain evidence="1">DFI.6.55</strain>
    </source>
</reference>
<dbReference type="Proteomes" id="UP001299608">
    <property type="component" value="Unassembled WGS sequence"/>
</dbReference>
<dbReference type="EMBL" id="JAKNGE010000008">
    <property type="protein sequence ID" value="MCG4745445.1"/>
    <property type="molecule type" value="Genomic_DNA"/>
</dbReference>
<dbReference type="RefSeq" id="WP_238053477.1">
    <property type="nucleotide sequence ID" value="NZ_JAKNGE010000008.1"/>
</dbReference>
<evidence type="ECO:0008006" key="3">
    <source>
        <dbReference type="Google" id="ProtNLM"/>
    </source>
</evidence>
<evidence type="ECO:0000313" key="2">
    <source>
        <dbReference type="Proteomes" id="UP001299608"/>
    </source>
</evidence>
<proteinExistence type="predicted"/>
<comment type="caution">
    <text evidence="1">The sequence shown here is derived from an EMBL/GenBank/DDBJ whole genome shotgun (WGS) entry which is preliminary data.</text>
</comment>
<dbReference type="AlphaFoldDB" id="A0AAW5BMH2"/>
<gene>
    <name evidence="1" type="ORF">L0N08_08505</name>
</gene>
<name>A0AAW5BMH2_9FIRM</name>